<evidence type="ECO:0000313" key="5">
    <source>
        <dbReference type="Proteomes" id="UP000237749"/>
    </source>
</evidence>
<evidence type="ECO:0000256" key="2">
    <source>
        <dbReference type="PROSITE-ProRule" id="PRU00591"/>
    </source>
</evidence>
<dbReference type="OrthoDB" id="9809878at2"/>
<dbReference type="AlphaFoldDB" id="A0A2S6HHD0"/>
<gene>
    <name evidence="4" type="ORF">BXY41_11785</name>
</gene>
<feature type="repeat" description="Cell wall-binding" evidence="2">
    <location>
        <begin position="49"/>
        <end position="68"/>
    </location>
</feature>
<proteinExistence type="predicted"/>
<comment type="caution">
    <text evidence="4">The sequence shown here is derived from an EMBL/GenBank/DDBJ whole genome shotgun (WGS) entry which is preliminary data.</text>
</comment>
<dbReference type="RefSeq" id="WP_104439463.1">
    <property type="nucleotide sequence ID" value="NZ_PTJA01000017.1"/>
</dbReference>
<dbReference type="PROSITE" id="PS51170">
    <property type="entry name" value="CW"/>
    <property type="match status" value="3"/>
</dbReference>
<dbReference type="InterPro" id="IPR018337">
    <property type="entry name" value="Cell_wall/Cho-bd_repeat"/>
</dbReference>
<feature type="chain" id="PRO_5018316238" evidence="3">
    <location>
        <begin position="27"/>
        <end position="487"/>
    </location>
</feature>
<dbReference type="Pfam" id="PF01473">
    <property type="entry name" value="Choline_bind_1"/>
    <property type="match status" value="3"/>
</dbReference>
<dbReference type="Pfam" id="PF19127">
    <property type="entry name" value="Choline_bind_3"/>
    <property type="match status" value="2"/>
</dbReference>
<evidence type="ECO:0000256" key="3">
    <source>
        <dbReference type="SAM" id="SignalP"/>
    </source>
</evidence>
<keyword evidence="3" id="KW-0732">Signal</keyword>
<keyword evidence="5" id="KW-1185">Reference proteome</keyword>
<sequence>MKKNHCAAAGLSAVFLTLGAAMTTMAAETGWINENDNWVYLDSDGSKVTSSWKKSGDNWYYLNSDGEVEKNAWIDDTYYVNEDGVMQMNQWVHSDEDDSPSGEEGWYYLGTAGKIVTDSWKQINNEYYYFDDDGRMGTGWHFEDDSAYYLGDDNDGARKQGWLCLEYESDNEPEEGDVSETTASGDGSEWFYFQSNGKMVKSSDGYTSKTINGSKFYFDEKGIMQSGWVAVASAASADSTGISKFKYFGDENDGAMATGWKYLTDHPSDSDDKSDITEGTDTPEEGDGYWYYFDTSGVPKYLAQNSDTLTSATVRINGSSYFFDQYGCMQSGLIGFEFGDTEYSSYFGNSDSDGKMKTGKQTGVYDGDDDTGTYYFNTSGSYKGGGYTGVKDDYLYYKGKLVEADEDSDYQVFCINVSGTDTYYLVNESGKVQTSNKKYKSDGEYKYQYSSGTIYLIDSDGENPTEVTASDCAALPNVSFDAEYTFE</sequence>
<protein>
    <submittedName>
        <fullName evidence="4">Glucan-binding YG repeat protein</fullName>
    </submittedName>
</protein>
<reference evidence="4 5" key="1">
    <citation type="submission" date="2018-02" db="EMBL/GenBank/DDBJ databases">
        <title>Genomic Encyclopedia of Archaeal and Bacterial Type Strains, Phase II (KMG-II): from individual species to whole genera.</title>
        <authorList>
            <person name="Goeker M."/>
        </authorList>
    </citation>
    <scope>NUCLEOTIDE SEQUENCE [LARGE SCALE GENOMIC DNA]</scope>
    <source>
        <strain evidence="4 5">DSM 3808</strain>
    </source>
</reference>
<evidence type="ECO:0000256" key="1">
    <source>
        <dbReference type="ARBA" id="ARBA00022737"/>
    </source>
</evidence>
<feature type="repeat" description="Cell wall-binding" evidence="2">
    <location>
        <begin position="117"/>
        <end position="136"/>
    </location>
</feature>
<accession>A0A2S6HHD0</accession>
<dbReference type="EMBL" id="PTJA01000017">
    <property type="protein sequence ID" value="PPK76856.1"/>
    <property type="molecule type" value="Genomic_DNA"/>
</dbReference>
<dbReference type="Gene3D" id="2.10.270.10">
    <property type="entry name" value="Cholin Binding"/>
    <property type="match status" value="4"/>
</dbReference>
<evidence type="ECO:0000313" key="4">
    <source>
        <dbReference type="EMBL" id="PPK76856.1"/>
    </source>
</evidence>
<feature type="repeat" description="Cell wall-binding" evidence="2">
    <location>
        <begin position="28"/>
        <end position="47"/>
    </location>
</feature>
<keyword evidence="1" id="KW-0677">Repeat</keyword>
<name>A0A2S6HHD0_9FIRM</name>
<feature type="signal peptide" evidence="3">
    <location>
        <begin position="1"/>
        <end position="26"/>
    </location>
</feature>
<organism evidence="4 5">
    <name type="scientific">Lacrimispora xylanisolvens</name>
    <dbReference type="NCBI Taxonomy" id="384636"/>
    <lineage>
        <taxon>Bacteria</taxon>
        <taxon>Bacillati</taxon>
        <taxon>Bacillota</taxon>
        <taxon>Clostridia</taxon>
        <taxon>Lachnospirales</taxon>
        <taxon>Lachnospiraceae</taxon>
        <taxon>Lacrimispora</taxon>
    </lineage>
</organism>
<dbReference type="Proteomes" id="UP000237749">
    <property type="component" value="Unassembled WGS sequence"/>
</dbReference>
<dbReference type="SUPFAM" id="SSF69360">
    <property type="entry name" value="Cell wall binding repeat"/>
    <property type="match status" value="1"/>
</dbReference>